<gene>
    <name evidence="2" type="ORF">A3B21_01130</name>
</gene>
<dbReference type="SUPFAM" id="SSF53335">
    <property type="entry name" value="S-adenosyl-L-methionine-dependent methyltransferases"/>
    <property type="match status" value="1"/>
</dbReference>
<evidence type="ECO:0000259" key="1">
    <source>
        <dbReference type="Pfam" id="PF13847"/>
    </source>
</evidence>
<dbReference type="CDD" id="cd02440">
    <property type="entry name" value="AdoMet_MTases"/>
    <property type="match status" value="1"/>
</dbReference>
<organism evidence="2 3">
    <name type="scientific">Candidatus Uhrbacteria bacterium RIFCSPLOWO2_01_FULL_47_24</name>
    <dbReference type="NCBI Taxonomy" id="1802401"/>
    <lineage>
        <taxon>Bacteria</taxon>
        <taxon>Candidatus Uhriibacteriota</taxon>
    </lineage>
</organism>
<dbReference type="EMBL" id="MGEJ01000019">
    <property type="protein sequence ID" value="OGL79990.1"/>
    <property type="molecule type" value="Genomic_DNA"/>
</dbReference>
<dbReference type="Pfam" id="PF13847">
    <property type="entry name" value="Methyltransf_31"/>
    <property type="match status" value="1"/>
</dbReference>
<name>A0A1F7UNX1_9BACT</name>
<proteinExistence type="predicted"/>
<comment type="caution">
    <text evidence="2">The sequence shown here is derived from an EMBL/GenBank/DDBJ whole genome shotgun (WGS) entry which is preliminary data.</text>
</comment>
<accession>A0A1F7UNX1</accession>
<dbReference type="Gene3D" id="3.40.50.150">
    <property type="entry name" value="Vaccinia Virus protein VP39"/>
    <property type="match status" value="1"/>
</dbReference>
<evidence type="ECO:0000313" key="3">
    <source>
        <dbReference type="Proteomes" id="UP000176897"/>
    </source>
</evidence>
<dbReference type="InterPro" id="IPR029063">
    <property type="entry name" value="SAM-dependent_MTases_sf"/>
</dbReference>
<protein>
    <recommendedName>
        <fullName evidence="1">Methyltransferase domain-containing protein</fullName>
    </recommendedName>
</protein>
<dbReference type="InterPro" id="IPR025714">
    <property type="entry name" value="Methyltranfer_dom"/>
</dbReference>
<reference evidence="2 3" key="1">
    <citation type="journal article" date="2016" name="Nat. Commun.">
        <title>Thousands of microbial genomes shed light on interconnected biogeochemical processes in an aquifer system.</title>
        <authorList>
            <person name="Anantharaman K."/>
            <person name="Brown C.T."/>
            <person name="Hug L.A."/>
            <person name="Sharon I."/>
            <person name="Castelle C.J."/>
            <person name="Probst A.J."/>
            <person name="Thomas B.C."/>
            <person name="Singh A."/>
            <person name="Wilkins M.J."/>
            <person name="Karaoz U."/>
            <person name="Brodie E.L."/>
            <person name="Williams K.H."/>
            <person name="Hubbard S.S."/>
            <person name="Banfield J.F."/>
        </authorList>
    </citation>
    <scope>NUCLEOTIDE SEQUENCE [LARGE SCALE GENOMIC DNA]</scope>
</reference>
<sequence length="181" mass="19531">MRGGNELIDPVKLLEHGGIRQGYVVADLGCGTVGHFVFPAAHMVGPQGKVYAVDILKSVLSAIESRRKLEGLDNVEAVWADLEQPGALKIQDGSVDLTLLVNDLSQIPKRDVVLREATRITKTGGTFIVADWKLSASPLGPPPQKRLSPAEAKQLAQAAGFEYAGEFSAGPYHYGLIFRRK</sequence>
<dbReference type="AlphaFoldDB" id="A0A1F7UNX1"/>
<feature type="domain" description="Methyltransferase" evidence="1">
    <location>
        <begin position="21"/>
        <end position="133"/>
    </location>
</feature>
<dbReference type="STRING" id="1802401.A3B21_01130"/>
<dbReference type="Proteomes" id="UP000176897">
    <property type="component" value="Unassembled WGS sequence"/>
</dbReference>
<evidence type="ECO:0000313" key="2">
    <source>
        <dbReference type="EMBL" id="OGL79990.1"/>
    </source>
</evidence>